<dbReference type="eggNOG" id="KOG3921">
    <property type="taxonomic scope" value="Eukaryota"/>
</dbReference>
<dbReference type="Proteomes" id="UP000014500">
    <property type="component" value="Unassembled WGS sequence"/>
</dbReference>
<evidence type="ECO:0000256" key="6">
    <source>
        <dbReference type="ARBA" id="ARBA00023180"/>
    </source>
</evidence>
<keyword evidence="4 8" id="KW-1133">Transmembrane helix</keyword>
<accession>T1IJ82</accession>
<keyword evidence="5 8" id="KW-0472">Membrane</keyword>
<protein>
    <submittedName>
        <fullName evidence="9">Uncharacterized protein</fullName>
    </submittedName>
</protein>
<dbReference type="OMA" id="CHITLWM"/>
<organism evidence="9 10">
    <name type="scientific">Strigamia maritima</name>
    <name type="common">European centipede</name>
    <name type="synonym">Geophilus maritimus</name>
    <dbReference type="NCBI Taxonomy" id="126957"/>
    <lineage>
        <taxon>Eukaryota</taxon>
        <taxon>Metazoa</taxon>
        <taxon>Ecdysozoa</taxon>
        <taxon>Arthropoda</taxon>
        <taxon>Myriapoda</taxon>
        <taxon>Chilopoda</taxon>
        <taxon>Pleurostigmophora</taxon>
        <taxon>Geophilomorpha</taxon>
        <taxon>Linotaeniidae</taxon>
        <taxon>Strigamia</taxon>
    </lineage>
</organism>
<feature type="transmembrane region" description="Helical" evidence="8">
    <location>
        <begin position="12"/>
        <end position="32"/>
    </location>
</feature>
<evidence type="ECO:0000256" key="7">
    <source>
        <dbReference type="SAM" id="MobiDB-lite"/>
    </source>
</evidence>
<keyword evidence="6" id="KW-0325">Glycoprotein</keyword>
<name>T1IJ82_STRMM</name>
<evidence type="ECO:0000256" key="4">
    <source>
        <dbReference type="ARBA" id="ARBA00022989"/>
    </source>
</evidence>
<comment type="similarity">
    <text evidence="2">Belongs to the DUOXA family.</text>
</comment>
<dbReference type="STRING" id="126957.T1IJ82"/>
<evidence type="ECO:0000256" key="3">
    <source>
        <dbReference type="ARBA" id="ARBA00022692"/>
    </source>
</evidence>
<dbReference type="GO" id="GO:0005789">
    <property type="term" value="C:endoplasmic reticulum membrane"/>
    <property type="evidence" value="ECO:0007669"/>
    <property type="project" value="InterPro"/>
</dbReference>
<dbReference type="GO" id="GO:0015031">
    <property type="term" value="P:protein transport"/>
    <property type="evidence" value="ECO:0007669"/>
    <property type="project" value="InterPro"/>
</dbReference>
<comment type="subcellular location">
    <subcellularLocation>
        <location evidence="1">Membrane</location>
        <topology evidence="1">Multi-pass membrane protein</topology>
    </subcellularLocation>
</comment>
<evidence type="ECO:0000256" key="5">
    <source>
        <dbReference type="ARBA" id="ARBA00023136"/>
    </source>
</evidence>
<reference evidence="9" key="2">
    <citation type="submission" date="2015-02" db="UniProtKB">
        <authorList>
            <consortium name="EnsemblMetazoa"/>
        </authorList>
    </citation>
    <scope>IDENTIFICATION</scope>
</reference>
<dbReference type="Pfam" id="PF10204">
    <property type="entry name" value="DuoxA"/>
    <property type="match status" value="1"/>
</dbReference>
<feature type="transmembrane region" description="Helical" evidence="8">
    <location>
        <begin position="52"/>
        <end position="76"/>
    </location>
</feature>
<dbReference type="PANTHER" id="PTHR31158:SF10">
    <property type="entry name" value="LD27791P"/>
    <property type="match status" value="1"/>
</dbReference>
<dbReference type="EnsemblMetazoa" id="SMAR000941-RA">
    <property type="protein sequence ID" value="SMAR000941-PA"/>
    <property type="gene ID" value="SMAR000941"/>
</dbReference>
<feature type="compositionally biased region" description="Basic and acidic residues" evidence="7">
    <location>
        <begin position="124"/>
        <end position="145"/>
    </location>
</feature>
<feature type="region of interest" description="Disordered" evidence="7">
    <location>
        <begin position="113"/>
        <end position="163"/>
    </location>
</feature>
<evidence type="ECO:0000256" key="8">
    <source>
        <dbReference type="SAM" id="Phobius"/>
    </source>
</evidence>
<keyword evidence="3 8" id="KW-0812">Transmembrane</keyword>
<sequence>MNILFCVVPRYGAYTMIALGLLQILTNAVYFVNLPSPAMVIPFEGAALRFRFGWSFWLIFVSGVLCMIVGVVIAVLDLIFPHKFSTVLEVDYDTPFDRHIILKDNYKEKFSGKPRSITKGNDASADKETSESKLNKRKRDAKEGHTNNGFEEELGKPSSWKMPRSQQVTAAEKTVFLQFLSDGNWIDFVCGFRRQDGSDVNIDVQAAAMW</sequence>
<evidence type="ECO:0000313" key="10">
    <source>
        <dbReference type="Proteomes" id="UP000014500"/>
    </source>
</evidence>
<proteinExistence type="inferred from homology"/>
<dbReference type="InterPro" id="IPR018469">
    <property type="entry name" value="Dual_oxidase_maturation_fac"/>
</dbReference>
<evidence type="ECO:0000313" key="9">
    <source>
        <dbReference type="EnsemblMetazoa" id="SMAR000941-PA"/>
    </source>
</evidence>
<dbReference type="EMBL" id="AFFK01014481">
    <property type="status" value="NOT_ANNOTATED_CDS"/>
    <property type="molecule type" value="Genomic_DNA"/>
</dbReference>
<dbReference type="HOGENOM" id="CLU_1311538_0_0_1"/>
<dbReference type="AlphaFoldDB" id="T1IJ82"/>
<evidence type="ECO:0000256" key="1">
    <source>
        <dbReference type="ARBA" id="ARBA00004141"/>
    </source>
</evidence>
<dbReference type="PhylomeDB" id="T1IJ82"/>
<evidence type="ECO:0000256" key="2">
    <source>
        <dbReference type="ARBA" id="ARBA00009816"/>
    </source>
</evidence>
<keyword evidence="10" id="KW-1185">Reference proteome</keyword>
<dbReference type="PANTHER" id="PTHR31158">
    <property type="entry name" value="DUAL OXIDASE 2"/>
    <property type="match status" value="1"/>
</dbReference>
<reference evidence="10" key="1">
    <citation type="submission" date="2011-05" db="EMBL/GenBank/DDBJ databases">
        <authorList>
            <person name="Richards S.R."/>
            <person name="Qu J."/>
            <person name="Jiang H."/>
            <person name="Jhangiani S.N."/>
            <person name="Agravi P."/>
            <person name="Goodspeed R."/>
            <person name="Gross S."/>
            <person name="Mandapat C."/>
            <person name="Jackson L."/>
            <person name="Mathew T."/>
            <person name="Pu L."/>
            <person name="Thornton R."/>
            <person name="Saada N."/>
            <person name="Wilczek-Boney K.B."/>
            <person name="Lee S."/>
            <person name="Kovar C."/>
            <person name="Wu Y."/>
            <person name="Scherer S.E."/>
            <person name="Worley K.C."/>
            <person name="Muzny D.M."/>
            <person name="Gibbs R."/>
        </authorList>
    </citation>
    <scope>NUCLEOTIDE SEQUENCE</scope>
    <source>
        <strain evidence="10">Brora</strain>
    </source>
</reference>